<reference evidence="3 4" key="1">
    <citation type="journal article" date="2020" name="J Geophys Res Biogeosci">
        <title>Magnetotaxis as an Adaptation to Enable Bacterial Shuttling of Microbial Sulfur and Sulfur Cycling Across Aquatic Oxic#Anoxic Interfaces.</title>
        <authorList>
            <person name="Li J."/>
            <person name="Liu P."/>
            <person name="Wang J."/>
            <person name="Roberts A.P."/>
            <person name="Pan Y."/>
        </authorList>
    </citation>
    <scope>NUCLEOTIDE SEQUENCE [LARGE SCALE GENOMIC DNA]</scope>
    <source>
        <strain evidence="3 4">MYR-1_YQ</strain>
    </source>
</reference>
<dbReference type="InterPro" id="IPR010056">
    <property type="entry name" value="Phage_rep_org__N"/>
</dbReference>
<accession>A0ABS6S0K5</accession>
<evidence type="ECO:0000259" key="2">
    <source>
        <dbReference type="Pfam" id="PF09681"/>
    </source>
</evidence>
<dbReference type="NCBIfam" id="TIGR01714">
    <property type="entry name" value="phage_rep_org_N"/>
    <property type="match status" value="1"/>
</dbReference>
<protein>
    <submittedName>
        <fullName evidence="3">Phage replisome organizer N-terminal domain-containing protein</fullName>
    </submittedName>
</protein>
<dbReference type="Pfam" id="PF09681">
    <property type="entry name" value="Phage_rep_org_N"/>
    <property type="match status" value="1"/>
</dbReference>
<feature type="region of interest" description="Disordered" evidence="1">
    <location>
        <begin position="124"/>
        <end position="148"/>
    </location>
</feature>
<sequence>MSDNRKYYYLKFKENYFEQDHIKAIEAHPNGYEYSLIILKLYLKSLKFNGQLMINERIPYMREKLEVLSNVIGHKPAEVGMAVGMARDLGIIEIVSSGEMFMADIQNFIGLSSTEGDRKREYRKMIESKKESGQMSGQMSDKRPPEIE</sequence>
<feature type="domain" description="Phage replisome organiser N-terminal" evidence="2">
    <location>
        <begin position="9"/>
        <end position="127"/>
    </location>
</feature>
<gene>
    <name evidence="3" type="ORF">HWQ67_12220</name>
</gene>
<comment type="caution">
    <text evidence="3">The sequence shown here is derived from an EMBL/GenBank/DDBJ whole genome shotgun (WGS) entry which is preliminary data.</text>
</comment>
<feature type="non-terminal residue" evidence="3">
    <location>
        <position position="148"/>
    </location>
</feature>
<dbReference type="EMBL" id="JABXWD010000240">
    <property type="protein sequence ID" value="MBV6342351.1"/>
    <property type="molecule type" value="Genomic_DNA"/>
</dbReference>
<keyword evidence="4" id="KW-1185">Reference proteome</keyword>
<name>A0ABS6S0K5_9BACT</name>
<dbReference type="Proteomes" id="UP001196980">
    <property type="component" value="Unassembled WGS sequence"/>
</dbReference>
<dbReference type="RefSeq" id="WP_218252970.1">
    <property type="nucleotide sequence ID" value="NZ_JABXWD010000240.1"/>
</dbReference>
<proteinExistence type="predicted"/>
<organism evidence="3 4">
    <name type="scientific">Candidatus Magnetobacterium casense</name>
    <dbReference type="NCBI Taxonomy" id="1455061"/>
    <lineage>
        <taxon>Bacteria</taxon>
        <taxon>Pseudomonadati</taxon>
        <taxon>Nitrospirota</taxon>
        <taxon>Thermodesulfovibrionia</taxon>
        <taxon>Thermodesulfovibrionales</taxon>
        <taxon>Candidatus Magnetobacteriaceae</taxon>
        <taxon>Candidatus Magnetobacterium</taxon>
    </lineage>
</organism>
<evidence type="ECO:0000256" key="1">
    <source>
        <dbReference type="SAM" id="MobiDB-lite"/>
    </source>
</evidence>
<evidence type="ECO:0000313" key="4">
    <source>
        <dbReference type="Proteomes" id="UP001196980"/>
    </source>
</evidence>
<evidence type="ECO:0000313" key="3">
    <source>
        <dbReference type="EMBL" id="MBV6342351.1"/>
    </source>
</evidence>